<evidence type="ECO:0000313" key="1">
    <source>
        <dbReference type="EMBL" id="GHP12704.1"/>
    </source>
</evidence>
<dbReference type="EMBL" id="BNJR01000004">
    <property type="protein sequence ID" value="GHP12704.1"/>
    <property type="molecule type" value="Genomic_DNA"/>
</dbReference>
<accession>A0ABQ3VWI2</accession>
<keyword evidence="2" id="KW-1185">Reference proteome</keyword>
<evidence type="ECO:0000313" key="2">
    <source>
        <dbReference type="Proteomes" id="UP000604765"/>
    </source>
</evidence>
<organism evidence="1 2">
    <name type="scientific">Lentilactobacillus fungorum</name>
    <dbReference type="NCBI Taxonomy" id="2201250"/>
    <lineage>
        <taxon>Bacteria</taxon>
        <taxon>Bacillati</taxon>
        <taxon>Bacillota</taxon>
        <taxon>Bacilli</taxon>
        <taxon>Lactobacillales</taxon>
        <taxon>Lactobacillaceae</taxon>
        <taxon>Lentilactobacillus</taxon>
    </lineage>
</organism>
<sequence>MRKLAMYLHQLYHIADNMVQEKRTRYWGMEHHGSRKRLDSLARFGVDNDYELANDLGVQTDYLHMVGVMYGYHFKDIC</sequence>
<protein>
    <submittedName>
        <fullName evidence="1">Uncharacterized protein</fullName>
    </submittedName>
</protein>
<name>A0ABQ3VWI2_9LACO</name>
<dbReference type="Proteomes" id="UP000604765">
    <property type="component" value="Unassembled WGS sequence"/>
</dbReference>
<reference evidence="1 2" key="1">
    <citation type="journal article" date="2021" name="Int. J. Syst. Evol. Microbiol.">
        <title>Lentilactobacillus fungorum sp. nov., isolated from spent mushroom substrates.</title>
        <authorList>
            <person name="Tohno M."/>
            <person name="Tanizawa Y."/>
            <person name="Kojima Y."/>
            <person name="Sakamoto M."/>
            <person name="Ohkuma M."/>
            <person name="Kobayashi H."/>
        </authorList>
    </citation>
    <scope>NUCLEOTIDE SEQUENCE [LARGE SCALE GENOMIC DNA]</scope>
    <source>
        <strain evidence="1 2">YK48G</strain>
    </source>
</reference>
<gene>
    <name evidence="1" type="ORF">YK48G_01290</name>
</gene>
<comment type="caution">
    <text evidence="1">The sequence shown here is derived from an EMBL/GenBank/DDBJ whole genome shotgun (WGS) entry which is preliminary data.</text>
</comment>
<proteinExistence type="predicted"/>